<keyword evidence="4" id="KW-1185">Reference proteome</keyword>
<evidence type="ECO:0000313" key="4">
    <source>
        <dbReference type="Proteomes" id="UP000700732"/>
    </source>
</evidence>
<sequence>MPSTNRSIVYSLLTVVLILLVGMMAMLGVAYRRYQHVDDQRAELQRTLIQQERRIRQLQKQLHKYRAMQPTARPDTLTDTHPVPEAGSDSQAAVQPLP</sequence>
<protein>
    <submittedName>
        <fullName evidence="3">Cell division protein FtsB</fullName>
    </submittedName>
</protein>
<name>A0ABR6WB95_9BACT</name>
<feature type="transmembrane region" description="Helical" evidence="2">
    <location>
        <begin position="12"/>
        <end position="31"/>
    </location>
</feature>
<organism evidence="3 4">
    <name type="scientific">Spirosoma utsteinense</name>
    <dbReference type="NCBI Taxonomy" id="2585773"/>
    <lineage>
        <taxon>Bacteria</taxon>
        <taxon>Pseudomonadati</taxon>
        <taxon>Bacteroidota</taxon>
        <taxon>Cytophagia</taxon>
        <taxon>Cytophagales</taxon>
        <taxon>Cytophagaceae</taxon>
        <taxon>Spirosoma</taxon>
    </lineage>
</organism>
<feature type="region of interest" description="Disordered" evidence="1">
    <location>
        <begin position="60"/>
        <end position="98"/>
    </location>
</feature>
<comment type="caution">
    <text evidence="3">The sequence shown here is derived from an EMBL/GenBank/DDBJ whole genome shotgun (WGS) entry which is preliminary data.</text>
</comment>
<keyword evidence="3" id="KW-0131">Cell cycle</keyword>
<dbReference type="RefSeq" id="WP_186738993.1">
    <property type="nucleotide sequence ID" value="NZ_VFIA01000024.1"/>
</dbReference>
<keyword evidence="2" id="KW-0472">Membrane</keyword>
<keyword evidence="3" id="KW-0132">Cell division</keyword>
<dbReference type="Proteomes" id="UP000700732">
    <property type="component" value="Unassembled WGS sequence"/>
</dbReference>
<evidence type="ECO:0000313" key="3">
    <source>
        <dbReference type="EMBL" id="MBC3793210.1"/>
    </source>
</evidence>
<evidence type="ECO:0000256" key="2">
    <source>
        <dbReference type="SAM" id="Phobius"/>
    </source>
</evidence>
<keyword evidence="2" id="KW-1133">Transmembrane helix</keyword>
<reference evidence="3 4" key="1">
    <citation type="submission" date="2019-06" db="EMBL/GenBank/DDBJ databases">
        <title>Spirosoma utsteinense sp. nov. isolated from Antarctic ice-free soils.</title>
        <authorList>
            <person name="Tahon G."/>
        </authorList>
    </citation>
    <scope>NUCLEOTIDE SEQUENCE [LARGE SCALE GENOMIC DNA]</scope>
    <source>
        <strain evidence="3 4">LMG 31447</strain>
    </source>
</reference>
<feature type="compositionally biased region" description="Polar residues" evidence="1">
    <location>
        <begin position="88"/>
        <end position="98"/>
    </location>
</feature>
<accession>A0ABR6WB95</accession>
<dbReference type="GO" id="GO:0051301">
    <property type="term" value="P:cell division"/>
    <property type="evidence" value="ECO:0007669"/>
    <property type="project" value="UniProtKB-KW"/>
</dbReference>
<gene>
    <name evidence="3" type="ORF">FH603_3727</name>
</gene>
<proteinExistence type="predicted"/>
<evidence type="ECO:0000256" key="1">
    <source>
        <dbReference type="SAM" id="MobiDB-lite"/>
    </source>
</evidence>
<keyword evidence="2" id="KW-0812">Transmembrane</keyword>
<dbReference type="EMBL" id="VFIA01000024">
    <property type="protein sequence ID" value="MBC3793210.1"/>
    <property type="molecule type" value="Genomic_DNA"/>
</dbReference>